<dbReference type="InterPro" id="IPR009057">
    <property type="entry name" value="Homeodomain-like_sf"/>
</dbReference>
<sequence length="326" mass="36141">MPGSGDIIYLDKYEAVHSHDSELARDRLFSVYGADGFDKGHGSFGIRANYAKLTAVGLGFCSYDCPVSVTYPEAGFVRQFFSIHGRANFTTSHGSVSIGAWTPVVSGDSKLRLEFGEDYRQLVLRIDTPALERIIKALAGDASDKRLELAECDPNPSSMSFLRRQVFHLAEELEAFADQYSPLAKAELERDLVVRFLLAHEHNFSDLLRREPRGAGRGVVDRVEAFIEANWNRPIDLEEIAGVANVSVRTVFREFARAGKGSPAQFAKRVRLQRAAELLRSPVATTSVTGVALRCGFQNIGRFASDYLRLHGELPSETLKRAQSSR</sequence>
<accession>A0A5P6P3A4</accession>
<dbReference type="SMART" id="SM00342">
    <property type="entry name" value="HTH_ARAC"/>
    <property type="match status" value="1"/>
</dbReference>
<dbReference type="PROSITE" id="PS00041">
    <property type="entry name" value="HTH_ARAC_FAMILY_1"/>
    <property type="match status" value="1"/>
</dbReference>
<dbReference type="Proteomes" id="UP000325641">
    <property type="component" value="Chromosome"/>
</dbReference>
<dbReference type="EMBL" id="CP044543">
    <property type="protein sequence ID" value="QFI72832.1"/>
    <property type="molecule type" value="Genomic_DNA"/>
</dbReference>
<dbReference type="InterPro" id="IPR050204">
    <property type="entry name" value="AraC_XylS_family_regulators"/>
</dbReference>
<dbReference type="GO" id="GO:0003700">
    <property type="term" value="F:DNA-binding transcription factor activity"/>
    <property type="evidence" value="ECO:0007669"/>
    <property type="project" value="InterPro"/>
</dbReference>
<evidence type="ECO:0000313" key="6">
    <source>
        <dbReference type="Proteomes" id="UP000325641"/>
    </source>
</evidence>
<evidence type="ECO:0000256" key="1">
    <source>
        <dbReference type="ARBA" id="ARBA00023015"/>
    </source>
</evidence>
<dbReference type="SUPFAM" id="SSF46689">
    <property type="entry name" value="Homeodomain-like"/>
    <property type="match status" value="1"/>
</dbReference>
<feature type="domain" description="HTH araC/xylS-type" evidence="4">
    <location>
        <begin position="221"/>
        <end position="321"/>
    </location>
</feature>
<evidence type="ECO:0000259" key="4">
    <source>
        <dbReference type="PROSITE" id="PS01124"/>
    </source>
</evidence>
<dbReference type="InterPro" id="IPR018062">
    <property type="entry name" value="HTH_AraC-typ_CS"/>
</dbReference>
<dbReference type="InterPro" id="IPR018060">
    <property type="entry name" value="HTH_AraC"/>
</dbReference>
<evidence type="ECO:0000256" key="3">
    <source>
        <dbReference type="ARBA" id="ARBA00023163"/>
    </source>
</evidence>
<keyword evidence="2" id="KW-0238">DNA-binding</keyword>
<dbReference type="Pfam" id="PF14525">
    <property type="entry name" value="AraC_binding_2"/>
    <property type="match status" value="1"/>
</dbReference>
<evidence type="ECO:0000313" key="5">
    <source>
        <dbReference type="EMBL" id="QFI72832.1"/>
    </source>
</evidence>
<dbReference type="PANTHER" id="PTHR46796">
    <property type="entry name" value="HTH-TYPE TRANSCRIPTIONAL ACTIVATOR RHAS-RELATED"/>
    <property type="match status" value="1"/>
</dbReference>
<dbReference type="Pfam" id="PF12833">
    <property type="entry name" value="HTH_18"/>
    <property type="match status" value="1"/>
</dbReference>
<dbReference type="OrthoDB" id="9793400at2"/>
<keyword evidence="3" id="KW-0804">Transcription</keyword>
<dbReference type="GO" id="GO:0043565">
    <property type="term" value="F:sequence-specific DNA binding"/>
    <property type="evidence" value="ECO:0007669"/>
    <property type="project" value="InterPro"/>
</dbReference>
<dbReference type="PROSITE" id="PS01124">
    <property type="entry name" value="HTH_ARAC_FAMILY_2"/>
    <property type="match status" value="1"/>
</dbReference>
<reference evidence="6" key="1">
    <citation type="submission" date="2019-10" db="EMBL/GenBank/DDBJ databases">
        <title>Complete Genome Sequence of Bradyrhizobium betae type strain PL7HG1T.</title>
        <authorList>
            <person name="Bromfield E.S.P."/>
            <person name="Cloutier S."/>
        </authorList>
    </citation>
    <scope>NUCLEOTIDE SEQUENCE [LARGE SCALE GENOMIC DNA]</scope>
    <source>
        <strain evidence="6">PL7HG1</strain>
    </source>
</reference>
<keyword evidence="1" id="KW-0805">Transcription regulation</keyword>
<dbReference type="AlphaFoldDB" id="A0A5P6P3A4"/>
<name>A0A5P6P3A4_9BRAD</name>
<gene>
    <name evidence="5" type="ORF">F8237_10730</name>
</gene>
<organism evidence="5 6">
    <name type="scientific">Bradyrhizobium betae</name>
    <dbReference type="NCBI Taxonomy" id="244734"/>
    <lineage>
        <taxon>Bacteria</taxon>
        <taxon>Pseudomonadati</taxon>
        <taxon>Pseudomonadota</taxon>
        <taxon>Alphaproteobacteria</taxon>
        <taxon>Hyphomicrobiales</taxon>
        <taxon>Nitrobacteraceae</taxon>
        <taxon>Bradyrhizobium</taxon>
    </lineage>
</organism>
<protein>
    <submittedName>
        <fullName evidence="5">AraC family transcriptional regulator</fullName>
    </submittedName>
</protein>
<evidence type="ECO:0000256" key="2">
    <source>
        <dbReference type="ARBA" id="ARBA00023125"/>
    </source>
</evidence>
<dbReference type="PANTHER" id="PTHR46796:SF6">
    <property type="entry name" value="ARAC SUBFAMILY"/>
    <property type="match status" value="1"/>
</dbReference>
<dbReference type="Gene3D" id="1.10.10.60">
    <property type="entry name" value="Homeodomain-like"/>
    <property type="match status" value="1"/>
</dbReference>
<proteinExistence type="predicted"/>
<dbReference type="InterPro" id="IPR035418">
    <property type="entry name" value="AraC-bd_2"/>
</dbReference>
<dbReference type="KEGG" id="bbet:F8237_10730"/>